<dbReference type="PATRIC" id="fig|1637645.4.peg.1100"/>
<evidence type="ECO:0000313" key="6">
    <source>
        <dbReference type="EMBL" id="KMW70775.1"/>
    </source>
</evidence>
<evidence type="ECO:0000313" key="7">
    <source>
        <dbReference type="Proteomes" id="UP000033607"/>
    </source>
</evidence>
<dbReference type="OrthoDB" id="9808890at2"/>
<dbReference type="Pfam" id="PF18348">
    <property type="entry name" value="SH3_16"/>
    <property type="match status" value="1"/>
</dbReference>
<dbReference type="PROSITE" id="PS51935">
    <property type="entry name" value="NLPC_P60"/>
    <property type="match status" value="1"/>
</dbReference>
<dbReference type="Gene3D" id="3.90.1720.10">
    <property type="entry name" value="endopeptidase domain like (from Nostoc punctiforme)"/>
    <property type="match status" value="1"/>
</dbReference>
<dbReference type="AlphaFoldDB" id="A0A0J9EZX2"/>
<dbReference type="InterPro" id="IPR000064">
    <property type="entry name" value="NLP_P60_dom"/>
</dbReference>
<sequence length="246" mass="27346">MMIDPLSDIVEYRCKANLNLYDSSDCQQLATQAATGRQLRVCRLDLENPRQAIQVELCEDDYPGWLAIADWDLIEPASTVYQSQRLGEADIQQRLSAVIAFTLEAMNTPNHYLWGGTVGPHYDCSGLIQAAFASQGIWLPRDAYQQEAFTHRISLDKSQLMLSCLKVGDLIFFGTSTKATHVGLYLGEGRYIHSSGREKGRNGIGIDVISDKGDIVSQGYYQQLRGAGRVVNGYQSGTKSIFALRR</sequence>
<evidence type="ECO:0000256" key="3">
    <source>
        <dbReference type="ARBA" id="ARBA00022801"/>
    </source>
</evidence>
<dbReference type="PANTHER" id="PTHR47053">
    <property type="entry name" value="MUREIN DD-ENDOPEPTIDASE MEPH-RELATED"/>
    <property type="match status" value="1"/>
</dbReference>
<protein>
    <submittedName>
        <fullName evidence="6">Glycoside hydrolase</fullName>
    </submittedName>
</protein>
<dbReference type="Gene3D" id="2.30.30.40">
    <property type="entry name" value="SH3 Domains"/>
    <property type="match status" value="1"/>
</dbReference>
<proteinExistence type="inferred from homology"/>
<evidence type="ECO:0000256" key="2">
    <source>
        <dbReference type="ARBA" id="ARBA00022670"/>
    </source>
</evidence>
<comment type="similarity">
    <text evidence="1">Belongs to the peptidase C40 family.</text>
</comment>
<dbReference type="InterPro" id="IPR041382">
    <property type="entry name" value="SH3_16"/>
</dbReference>
<evidence type="ECO:0000259" key="5">
    <source>
        <dbReference type="PROSITE" id="PS51935"/>
    </source>
</evidence>
<feature type="domain" description="NlpC/P60" evidence="5">
    <location>
        <begin position="92"/>
        <end position="232"/>
    </location>
</feature>
<name>A0A0J9EZX2_9CYAN</name>
<keyword evidence="3 6" id="KW-0378">Hydrolase</keyword>
<accession>A0A0J9EZX2</accession>
<dbReference type="SUPFAM" id="SSF82057">
    <property type="entry name" value="Prokaryotic SH3-related domain"/>
    <property type="match status" value="1"/>
</dbReference>
<keyword evidence="2" id="KW-0645">Protease</keyword>
<comment type="caution">
    <text evidence="6">The sequence shown here is derived from an EMBL/GenBank/DDBJ whole genome shotgun (WGS) entry which is preliminary data.</text>
</comment>
<dbReference type="InterPro" id="IPR051202">
    <property type="entry name" value="Peptidase_C40"/>
</dbReference>
<evidence type="ECO:0000256" key="4">
    <source>
        <dbReference type="ARBA" id="ARBA00022807"/>
    </source>
</evidence>
<evidence type="ECO:0000256" key="1">
    <source>
        <dbReference type="ARBA" id="ARBA00007074"/>
    </source>
</evidence>
<dbReference type="Proteomes" id="UP000033607">
    <property type="component" value="Unassembled WGS sequence"/>
</dbReference>
<gene>
    <name evidence="6" type="ORF">WN50_32645</name>
</gene>
<organism evidence="6 7">
    <name type="scientific">Limnoraphis robusta CS-951</name>
    <dbReference type="NCBI Taxonomy" id="1637645"/>
    <lineage>
        <taxon>Bacteria</taxon>
        <taxon>Bacillati</taxon>
        <taxon>Cyanobacteriota</taxon>
        <taxon>Cyanophyceae</taxon>
        <taxon>Oscillatoriophycideae</taxon>
        <taxon>Oscillatoriales</taxon>
        <taxon>Sirenicapillariaceae</taxon>
        <taxon>Limnoraphis</taxon>
    </lineage>
</organism>
<dbReference type="RefSeq" id="WP_049558162.1">
    <property type="nucleotide sequence ID" value="NZ_LATL02000059.1"/>
</dbReference>
<dbReference type="GO" id="GO:0006508">
    <property type="term" value="P:proteolysis"/>
    <property type="evidence" value="ECO:0007669"/>
    <property type="project" value="UniProtKB-KW"/>
</dbReference>
<dbReference type="InterPro" id="IPR038765">
    <property type="entry name" value="Papain-like_cys_pep_sf"/>
</dbReference>
<keyword evidence="4" id="KW-0788">Thiol protease</keyword>
<dbReference type="EMBL" id="LATL02000059">
    <property type="protein sequence ID" value="KMW70775.1"/>
    <property type="molecule type" value="Genomic_DNA"/>
</dbReference>
<dbReference type="Pfam" id="PF00877">
    <property type="entry name" value="NLPC_P60"/>
    <property type="match status" value="1"/>
</dbReference>
<dbReference type="GO" id="GO:0008234">
    <property type="term" value="F:cysteine-type peptidase activity"/>
    <property type="evidence" value="ECO:0007669"/>
    <property type="project" value="UniProtKB-KW"/>
</dbReference>
<dbReference type="SUPFAM" id="SSF54001">
    <property type="entry name" value="Cysteine proteinases"/>
    <property type="match status" value="1"/>
</dbReference>
<reference evidence="6 7" key="1">
    <citation type="submission" date="2015-06" db="EMBL/GenBank/DDBJ databases">
        <title>Draft genome assembly of filamentous brackish cyanobacterium Limnoraphis robusta strain CS-951.</title>
        <authorList>
            <person name="Willis A."/>
            <person name="Parks M."/>
            <person name="Burford M.A."/>
        </authorList>
    </citation>
    <scope>NUCLEOTIDE SEQUENCE [LARGE SCALE GENOMIC DNA]</scope>
    <source>
        <strain evidence="6 7">CS-951</strain>
    </source>
</reference>
<dbReference type="PANTHER" id="PTHR47053:SF1">
    <property type="entry name" value="MUREIN DD-ENDOPEPTIDASE MEPH-RELATED"/>
    <property type="match status" value="1"/>
</dbReference>